<name>A0A1G7W3F7_9PROT</name>
<dbReference type="PANTHER" id="PTHR34203">
    <property type="entry name" value="METHYLTRANSFERASE, FKBM FAMILY PROTEIN"/>
    <property type="match status" value="1"/>
</dbReference>
<dbReference type="AlphaFoldDB" id="A0A1G7W3F7"/>
<gene>
    <name evidence="2" type="ORF">SAMN05421742_10264</name>
</gene>
<keyword evidence="2" id="KW-0808">Transferase</keyword>
<proteinExistence type="predicted"/>
<keyword evidence="2" id="KW-0489">Methyltransferase</keyword>
<dbReference type="NCBIfam" id="TIGR01444">
    <property type="entry name" value="fkbM_fam"/>
    <property type="match status" value="1"/>
</dbReference>
<dbReference type="GO" id="GO:0032259">
    <property type="term" value="P:methylation"/>
    <property type="evidence" value="ECO:0007669"/>
    <property type="project" value="UniProtKB-KW"/>
</dbReference>
<dbReference type="Gene3D" id="3.40.50.150">
    <property type="entry name" value="Vaccinia Virus protein VP39"/>
    <property type="match status" value="1"/>
</dbReference>
<keyword evidence="3" id="KW-1185">Reference proteome</keyword>
<feature type="domain" description="Methyltransferase FkbM" evidence="1">
    <location>
        <begin position="61"/>
        <end position="226"/>
    </location>
</feature>
<dbReference type="InterPro" id="IPR006342">
    <property type="entry name" value="FkbM_mtfrase"/>
</dbReference>
<dbReference type="InterPro" id="IPR052514">
    <property type="entry name" value="SAM-dependent_MTase"/>
</dbReference>
<evidence type="ECO:0000259" key="1">
    <source>
        <dbReference type="Pfam" id="PF05050"/>
    </source>
</evidence>
<dbReference type="Proteomes" id="UP000217076">
    <property type="component" value="Unassembled WGS sequence"/>
</dbReference>
<organism evidence="2 3">
    <name type="scientific">Roseospirillum parvum</name>
    <dbReference type="NCBI Taxonomy" id="83401"/>
    <lineage>
        <taxon>Bacteria</taxon>
        <taxon>Pseudomonadati</taxon>
        <taxon>Pseudomonadota</taxon>
        <taxon>Alphaproteobacteria</taxon>
        <taxon>Rhodospirillales</taxon>
        <taxon>Rhodospirillaceae</taxon>
        <taxon>Roseospirillum</taxon>
    </lineage>
</organism>
<reference evidence="3" key="1">
    <citation type="submission" date="2016-10" db="EMBL/GenBank/DDBJ databases">
        <authorList>
            <person name="Varghese N."/>
            <person name="Submissions S."/>
        </authorList>
    </citation>
    <scope>NUCLEOTIDE SEQUENCE [LARGE SCALE GENOMIC DNA]</scope>
    <source>
        <strain evidence="3">930I</strain>
    </source>
</reference>
<evidence type="ECO:0000313" key="2">
    <source>
        <dbReference type="EMBL" id="SDG66467.1"/>
    </source>
</evidence>
<protein>
    <submittedName>
        <fullName evidence="2">Methyltransferase, FkbM family</fullName>
    </submittedName>
</protein>
<dbReference type="InterPro" id="IPR029063">
    <property type="entry name" value="SAM-dependent_MTases_sf"/>
</dbReference>
<dbReference type="SUPFAM" id="SSF53335">
    <property type="entry name" value="S-adenosyl-L-methionine-dependent methyltransferases"/>
    <property type="match status" value="1"/>
</dbReference>
<sequence length="266" mass="27740">MTRLQRLLLGLNRRLAASGLLEKPWVQRLWLLLYDFYKARLEAPGTAHLAELVTPGSLVLDIGANVGFFARRFADWAGPEGLVVAVEPGPDNLVRLSLLPARRGAAPIRVLAAACAEAPGTRRLKLDAGNPMDHKLATGAAAGSEGLTVGATTVDALVARHAAGRPLSLVKIDVQGAESLVLDGAAETLASHRPALLVEVTDGALRAYGASAGALLARLRDHGYRLSIPDRAGLGEPLDDAAILARAGGPDGYCDVLARPAGDPAR</sequence>
<accession>A0A1G7W3F7</accession>
<dbReference type="PANTHER" id="PTHR34203:SF15">
    <property type="entry name" value="SLL1173 PROTEIN"/>
    <property type="match status" value="1"/>
</dbReference>
<dbReference type="STRING" id="83401.SAMN05421742_10264"/>
<dbReference type="EMBL" id="FNCV01000002">
    <property type="protein sequence ID" value="SDG66467.1"/>
    <property type="molecule type" value="Genomic_DNA"/>
</dbReference>
<dbReference type="GO" id="GO:0008168">
    <property type="term" value="F:methyltransferase activity"/>
    <property type="evidence" value="ECO:0007669"/>
    <property type="project" value="UniProtKB-KW"/>
</dbReference>
<evidence type="ECO:0000313" key="3">
    <source>
        <dbReference type="Proteomes" id="UP000217076"/>
    </source>
</evidence>
<dbReference type="Pfam" id="PF05050">
    <property type="entry name" value="Methyltransf_21"/>
    <property type="match status" value="1"/>
</dbReference>
<dbReference type="RefSeq" id="WP_176787580.1">
    <property type="nucleotide sequence ID" value="NZ_FNCV01000002.1"/>
</dbReference>